<dbReference type="Pfam" id="PF00641">
    <property type="entry name" value="Zn_ribbon_RanBP"/>
    <property type="match status" value="3"/>
</dbReference>
<keyword evidence="8" id="KW-1185">Reference proteome</keyword>
<feature type="compositionally biased region" description="Pro residues" evidence="5">
    <location>
        <begin position="344"/>
        <end position="353"/>
    </location>
</feature>
<feature type="domain" description="RanBP2-type" evidence="6">
    <location>
        <begin position="439"/>
        <end position="468"/>
    </location>
</feature>
<feature type="compositionally biased region" description="Low complexity" evidence="5">
    <location>
        <begin position="389"/>
        <end position="408"/>
    </location>
</feature>
<feature type="domain" description="RanBP2-type" evidence="6">
    <location>
        <begin position="589"/>
        <end position="614"/>
    </location>
</feature>
<keyword evidence="3" id="KW-0862">Zinc</keyword>
<evidence type="ECO:0000256" key="4">
    <source>
        <dbReference type="PROSITE-ProRule" id="PRU00322"/>
    </source>
</evidence>
<dbReference type="Proteomes" id="UP000198341">
    <property type="component" value="Chromosome 10"/>
</dbReference>
<name>K8EIN3_9CHLO</name>
<feature type="region of interest" description="Disordered" evidence="5">
    <location>
        <begin position="305"/>
        <end position="374"/>
    </location>
</feature>
<dbReference type="SMART" id="SM00547">
    <property type="entry name" value="ZnF_RBZ"/>
    <property type="match status" value="3"/>
</dbReference>
<dbReference type="GO" id="GO:0008270">
    <property type="term" value="F:zinc ion binding"/>
    <property type="evidence" value="ECO:0007669"/>
    <property type="project" value="UniProtKB-KW"/>
</dbReference>
<evidence type="ECO:0000256" key="1">
    <source>
        <dbReference type="ARBA" id="ARBA00022723"/>
    </source>
</evidence>
<feature type="domain" description="RanBP2-type" evidence="6">
    <location>
        <begin position="534"/>
        <end position="563"/>
    </location>
</feature>
<keyword evidence="1" id="KW-0479">Metal-binding</keyword>
<evidence type="ECO:0000256" key="2">
    <source>
        <dbReference type="ARBA" id="ARBA00022771"/>
    </source>
</evidence>
<dbReference type="GeneID" id="19013299"/>
<keyword evidence="2 4" id="KW-0863">Zinc-finger</keyword>
<dbReference type="AlphaFoldDB" id="K8EIN3"/>
<sequence>MNAAPPHLILLSGLSKCNQSANSISSQVRHASTQFPQVTGRLLPKCKVTQQGAVLVSVECPESLRLSRALLGLLPGCDRYYAEQSPEAINLTLGRYAGQDVEGFERWLDRSLESQLDLLPRFRGTCIQLSDEARPFPNPRMPLMGSLASASRLVGETTTVAAVGGLGDGFGGFGSGGLGGLHGDAMPQRNTNFATDYDAASSILASVGSGGAGGLGLGFGGSAWGAGGGAFGGSVFSTSPVGGGSGGGQQQQTGGAPGSYSAGGALSSSASSALGGGNMMGGMGGSGSVAATSTAAVVAGTGGVGSTGGGPAPPLGPRPVGVPGFTSGLGSSLIGGQQQQQQPQRPPGGPSPPGGGLSAPGGAPAPPSAPRPTSWASIAKSTAAVVPESAAPAKAAASRGPPGGAIPQPQVPKGPPPPSNLRAGYAPNTDPSSIAHSTRPGDWYCENCNAHNFASRNACFKCKEIKKNVTPVMQPPPQASSPTGSSGGGMEREFVPPPPLGNPSTAGANQVDDYDDDDKANGYSHNGGVEAALRPGDWLCAGCRAHNFASRGACFKCKTRKSGFSEGPPSSREQRDDDDDDGRGGFPMRSGDWLCDGCGAHNFASRGACFKCKK</sequence>
<organism evidence="7 8">
    <name type="scientific">Bathycoccus prasinos</name>
    <dbReference type="NCBI Taxonomy" id="41875"/>
    <lineage>
        <taxon>Eukaryota</taxon>
        <taxon>Viridiplantae</taxon>
        <taxon>Chlorophyta</taxon>
        <taxon>Mamiellophyceae</taxon>
        <taxon>Mamiellales</taxon>
        <taxon>Bathycoccaceae</taxon>
        <taxon>Bathycoccus</taxon>
    </lineage>
</organism>
<feature type="region of interest" description="Disordered" evidence="5">
    <location>
        <begin position="470"/>
        <end position="526"/>
    </location>
</feature>
<dbReference type="Gene3D" id="4.10.1060.10">
    <property type="entry name" value="Zinc finger, RanBP2-type"/>
    <property type="match status" value="3"/>
</dbReference>
<dbReference type="PROSITE" id="PS50199">
    <property type="entry name" value="ZF_RANBP2_2"/>
    <property type="match status" value="3"/>
</dbReference>
<proteinExistence type="predicted"/>
<feature type="compositionally biased region" description="Pro residues" evidence="5">
    <location>
        <begin position="409"/>
        <end position="419"/>
    </location>
</feature>
<evidence type="ECO:0000256" key="3">
    <source>
        <dbReference type="ARBA" id="ARBA00022833"/>
    </source>
</evidence>
<feature type="compositionally biased region" description="Low complexity" evidence="5">
    <location>
        <begin position="318"/>
        <end position="343"/>
    </location>
</feature>
<gene>
    <name evidence="7" type="ordered locus">Bathy10g02230</name>
</gene>
<dbReference type="PANTHER" id="PTHR23111:SF40">
    <property type="entry name" value="RNA-BINDING PROTEIN INVOLVED IN HETEROCHROMATIN ASSEMBLY-RELATED"/>
    <property type="match status" value="1"/>
</dbReference>
<dbReference type="PROSITE" id="PS01358">
    <property type="entry name" value="ZF_RANBP2_1"/>
    <property type="match status" value="3"/>
</dbReference>
<feature type="compositionally biased region" description="Low complexity" evidence="5">
    <location>
        <begin position="250"/>
        <end position="267"/>
    </location>
</feature>
<evidence type="ECO:0000256" key="5">
    <source>
        <dbReference type="SAM" id="MobiDB-lite"/>
    </source>
</evidence>
<feature type="region of interest" description="Disordered" evidence="5">
    <location>
        <begin position="560"/>
        <end position="586"/>
    </location>
</feature>
<dbReference type="OrthoDB" id="567854at2759"/>
<dbReference type="EMBL" id="FO082269">
    <property type="protein sequence ID" value="CCO18037.1"/>
    <property type="molecule type" value="Genomic_DNA"/>
</dbReference>
<dbReference type="PANTHER" id="PTHR23111">
    <property type="entry name" value="ZINC FINGER PROTEIN"/>
    <property type="match status" value="1"/>
</dbReference>
<dbReference type="GO" id="GO:0003729">
    <property type="term" value="F:mRNA binding"/>
    <property type="evidence" value="ECO:0007669"/>
    <property type="project" value="TreeGrafter"/>
</dbReference>
<reference evidence="7 8" key="1">
    <citation type="submission" date="2011-10" db="EMBL/GenBank/DDBJ databases">
        <authorList>
            <person name="Genoscope - CEA"/>
        </authorList>
    </citation>
    <scope>NUCLEOTIDE SEQUENCE [LARGE SCALE GENOMIC DNA]</scope>
    <source>
        <strain evidence="7 8">RCC 1105</strain>
    </source>
</reference>
<accession>K8EIN3</accession>
<dbReference type="KEGG" id="bpg:Bathy10g02230"/>
<dbReference type="InterPro" id="IPR001876">
    <property type="entry name" value="Znf_RanBP2"/>
</dbReference>
<evidence type="ECO:0000313" key="8">
    <source>
        <dbReference type="Proteomes" id="UP000198341"/>
    </source>
</evidence>
<dbReference type="RefSeq" id="XP_007510504.1">
    <property type="nucleotide sequence ID" value="XM_007510442.1"/>
</dbReference>
<evidence type="ECO:0000259" key="6">
    <source>
        <dbReference type="PROSITE" id="PS50199"/>
    </source>
</evidence>
<feature type="region of interest" description="Disordered" evidence="5">
    <location>
        <begin position="241"/>
        <end position="267"/>
    </location>
</feature>
<feature type="region of interest" description="Disordered" evidence="5">
    <location>
        <begin position="389"/>
        <end position="434"/>
    </location>
</feature>
<dbReference type="SUPFAM" id="SSF90209">
    <property type="entry name" value="Ran binding protein zinc finger-like"/>
    <property type="match status" value="3"/>
</dbReference>
<dbReference type="eggNOG" id="KOG4198">
    <property type="taxonomic scope" value="Eukaryota"/>
</dbReference>
<dbReference type="InterPro" id="IPR036443">
    <property type="entry name" value="Znf_RanBP2_sf"/>
</dbReference>
<evidence type="ECO:0000313" key="7">
    <source>
        <dbReference type="EMBL" id="CCO18037.1"/>
    </source>
</evidence>
<protein>
    <recommendedName>
        <fullName evidence="6">RanBP2-type domain-containing protein</fullName>
    </recommendedName>
</protein>